<evidence type="ECO:0000313" key="4">
    <source>
        <dbReference type="Proteomes" id="UP000677228"/>
    </source>
</evidence>
<proteinExistence type="predicted"/>
<dbReference type="Proteomes" id="UP000682733">
    <property type="component" value="Unassembled WGS sequence"/>
</dbReference>
<accession>A0A8S2E2L6</accession>
<feature type="non-terminal residue" evidence="2">
    <location>
        <position position="220"/>
    </location>
</feature>
<sequence length="220" mass="24243">MASKDPIKKPSPKSSHPTPKFQTADDDFDTDPSYVNDVDEKQQRYGSQTVPGSGHTDHVDFESVQEKMKTASNQTKTSYQAKNPNSGYGGTYGTEKTMDKNAVDYTYRSETEKHGSQKDSTKGYGGKFNVQQNTQDKSQIEQTEKQPPQKVLETASIQKKQANDTSDRNMTKNIVEKHSSTVSAQPVSSNESVKTIAEKHSSTISPQPMSGSEGVKNIRA</sequence>
<evidence type="ECO:0000256" key="1">
    <source>
        <dbReference type="SAM" id="MobiDB-lite"/>
    </source>
</evidence>
<dbReference type="EMBL" id="CAJNOK010010485">
    <property type="protein sequence ID" value="CAF1117082.1"/>
    <property type="molecule type" value="Genomic_DNA"/>
</dbReference>
<comment type="caution">
    <text evidence="2">The sequence shown here is derived from an EMBL/GenBank/DDBJ whole genome shotgun (WGS) entry which is preliminary data.</text>
</comment>
<feature type="region of interest" description="Disordered" evidence="1">
    <location>
        <begin position="1"/>
        <end position="220"/>
    </location>
</feature>
<name>A0A8S2E2L6_9BILA</name>
<organism evidence="2 4">
    <name type="scientific">Didymodactylos carnosus</name>
    <dbReference type="NCBI Taxonomy" id="1234261"/>
    <lineage>
        <taxon>Eukaryota</taxon>
        <taxon>Metazoa</taxon>
        <taxon>Spiralia</taxon>
        <taxon>Gnathifera</taxon>
        <taxon>Rotifera</taxon>
        <taxon>Eurotatoria</taxon>
        <taxon>Bdelloidea</taxon>
        <taxon>Philodinida</taxon>
        <taxon>Philodinidae</taxon>
        <taxon>Didymodactylos</taxon>
    </lineage>
</organism>
<feature type="compositionally biased region" description="Basic and acidic residues" evidence="1">
    <location>
        <begin position="161"/>
        <end position="179"/>
    </location>
</feature>
<dbReference type="Proteomes" id="UP000677228">
    <property type="component" value="Unassembled WGS sequence"/>
</dbReference>
<feature type="compositionally biased region" description="Basic and acidic residues" evidence="1">
    <location>
        <begin position="96"/>
        <end position="121"/>
    </location>
</feature>
<feature type="compositionally biased region" description="Basic and acidic residues" evidence="1">
    <location>
        <begin position="55"/>
        <end position="69"/>
    </location>
</feature>
<feature type="compositionally biased region" description="Polar residues" evidence="1">
    <location>
        <begin position="70"/>
        <end position="86"/>
    </location>
</feature>
<dbReference type="Pfam" id="PF02218">
    <property type="entry name" value="HS1_rep"/>
    <property type="match status" value="1"/>
</dbReference>
<feature type="non-terminal residue" evidence="2">
    <location>
        <position position="1"/>
    </location>
</feature>
<gene>
    <name evidence="2" type="ORF">OVA965_LOCUS20005</name>
    <name evidence="3" type="ORF">TMI583_LOCUS20253</name>
</gene>
<protein>
    <submittedName>
        <fullName evidence="2">Uncharacterized protein</fullName>
    </submittedName>
</protein>
<evidence type="ECO:0000313" key="3">
    <source>
        <dbReference type="EMBL" id="CAF3888289.1"/>
    </source>
</evidence>
<dbReference type="InterPro" id="IPR003134">
    <property type="entry name" value="Hs1_Cortactin"/>
</dbReference>
<feature type="compositionally biased region" description="Polar residues" evidence="1">
    <location>
        <begin position="180"/>
        <end position="193"/>
    </location>
</feature>
<dbReference type="AlphaFoldDB" id="A0A8S2E2L6"/>
<dbReference type="EMBL" id="CAJOBA010015577">
    <property type="protein sequence ID" value="CAF3888289.1"/>
    <property type="molecule type" value="Genomic_DNA"/>
</dbReference>
<evidence type="ECO:0000313" key="2">
    <source>
        <dbReference type="EMBL" id="CAF1117082.1"/>
    </source>
</evidence>
<reference evidence="2" key="1">
    <citation type="submission" date="2021-02" db="EMBL/GenBank/DDBJ databases">
        <authorList>
            <person name="Nowell W R."/>
        </authorList>
    </citation>
    <scope>NUCLEOTIDE SEQUENCE</scope>
</reference>
<dbReference type="PROSITE" id="PS51090">
    <property type="entry name" value="CORTACTIN"/>
    <property type="match status" value="1"/>
</dbReference>